<reference evidence="2" key="2">
    <citation type="submission" date="2023-06" db="EMBL/GenBank/DDBJ databases">
        <authorList>
            <person name="Ma L."/>
            <person name="Liu K.-W."/>
            <person name="Li Z."/>
            <person name="Hsiao Y.-Y."/>
            <person name="Qi Y."/>
            <person name="Fu T."/>
            <person name="Tang G."/>
            <person name="Zhang D."/>
            <person name="Sun W.-H."/>
            <person name="Liu D.-K."/>
            <person name="Li Y."/>
            <person name="Chen G.-Z."/>
            <person name="Liu X.-D."/>
            <person name="Liao X.-Y."/>
            <person name="Jiang Y.-T."/>
            <person name="Yu X."/>
            <person name="Hao Y."/>
            <person name="Huang J."/>
            <person name="Zhao X.-W."/>
            <person name="Ke S."/>
            <person name="Chen Y.-Y."/>
            <person name="Wu W.-L."/>
            <person name="Hsu J.-L."/>
            <person name="Lin Y.-F."/>
            <person name="Huang M.-D."/>
            <person name="Li C.-Y."/>
            <person name="Huang L."/>
            <person name="Wang Z.-W."/>
            <person name="Zhao X."/>
            <person name="Zhong W.-Y."/>
            <person name="Peng D.-H."/>
            <person name="Ahmad S."/>
            <person name="Lan S."/>
            <person name="Zhang J.-S."/>
            <person name="Tsai W.-C."/>
            <person name="Van De Peer Y."/>
            <person name="Liu Z.-J."/>
        </authorList>
    </citation>
    <scope>NUCLEOTIDE SEQUENCE</scope>
    <source>
        <strain evidence="2">CP</strain>
        <tissue evidence="2">Leaves</tissue>
    </source>
</reference>
<keyword evidence="3" id="KW-1185">Reference proteome</keyword>
<evidence type="ECO:0000313" key="2">
    <source>
        <dbReference type="EMBL" id="KAK1285258.1"/>
    </source>
</evidence>
<evidence type="ECO:0000313" key="3">
    <source>
        <dbReference type="Proteomes" id="UP001180020"/>
    </source>
</evidence>
<dbReference type="AlphaFoldDB" id="A0AAV9CAD6"/>
<dbReference type="EMBL" id="JAUJYO010000020">
    <property type="protein sequence ID" value="KAK1285258.1"/>
    <property type="molecule type" value="Genomic_DNA"/>
</dbReference>
<keyword evidence="1" id="KW-0472">Membrane</keyword>
<feature type="transmembrane region" description="Helical" evidence="1">
    <location>
        <begin position="48"/>
        <end position="67"/>
    </location>
</feature>
<dbReference type="Proteomes" id="UP001180020">
    <property type="component" value="Unassembled WGS sequence"/>
</dbReference>
<evidence type="ECO:0000256" key="1">
    <source>
        <dbReference type="SAM" id="Phobius"/>
    </source>
</evidence>
<name>A0AAV9CAD6_ACOCL</name>
<gene>
    <name evidence="2" type="ORF">QJS10_CPB20g01413</name>
</gene>
<organism evidence="2 3">
    <name type="scientific">Acorus calamus</name>
    <name type="common">Sweet flag</name>
    <dbReference type="NCBI Taxonomy" id="4465"/>
    <lineage>
        <taxon>Eukaryota</taxon>
        <taxon>Viridiplantae</taxon>
        <taxon>Streptophyta</taxon>
        <taxon>Embryophyta</taxon>
        <taxon>Tracheophyta</taxon>
        <taxon>Spermatophyta</taxon>
        <taxon>Magnoliopsida</taxon>
        <taxon>Liliopsida</taxon>
        <taxon>Acoraceae</taxon>
        <taxon>Acorus</taxon>
    </lineage>
</organism>
<comment type="caution">
    <text evidence="2">The sequence shown here is derived from an EMBL/GenBank/DDBJ whole genome shotgun (WGS) entry which is preliminary data.</text>
</comment>
<proteinExistence type="predicted"/>
<accession>A0AAV9CAD6</accession>
<sequence>MAAEMESGGGGGGGEWWWAAASAAQMAAGVVSYRRGCGPSGAAMPFKAFAVASLFVGASATAAAGAVRGSGIRKVDDLKRVGENIRRAIRAPPRNTN</sequence>
<keyword evidence="1" id="KW-0812">Transmembrane</keyword>
<dbReference type="PANTHER" id="PTHR37744:SF1">
    <property type="entry name" value="STAR LIPID TRANSFER-LIKE PROTEIN"/>
    <property type="match status" value="1"/>
</dbReference>
<dbReference type="PANTHER" id="PTHR37744">
    <property type="entry name" value="STAR LIPID TRANSFER-LIKE PROTEIN"/>
    <property type="match status" value="1"/>
</dbReference>
<protein>
    <submittedName>
        <fullName evidence="2">Uncharacterized protein</fullName>
    </submittedName>
</protein>
<reference evidence="2" key="1">
    <citation type="journal article" date="2023" name="Nat. Commun.">
        <title>Diploid and tetraploid genomes of Acorus and the evolution of monocots.</title>
        <authorList>
            <person name="Ma L."/>
            <person name="Liu K.W."/>
            <person name="Li Z."/>
            <person name="Hsiao Y.Y."/>
            <person name="Qi Y."/>
            <person name="Fu T."/>
            <person name="Tang G.D."/>
            <person name="Zhang D."/>
            <person name="Sun W.H."/>
            <person name="Liu D.K."/>
            <person name="Li Y."/>
            <person name="Chen G.Z."/>
            <person name="Liu X.D."/>
            <person name="Liao X.Y."/>
            <person name="Jiang Y.T."/>
            <person name="Yu X."/>
            <person name="Hao Y."/>
            <person name="Huang J."/>
            <person name="Zhao X.W."/>
            <person name="Ke S."/>
            <person name="Chen Y.Y."/>
            <person name="Wu W.L."/>
            <person name="Hsu J.L."/>
            <person name="Lin Y.F."/>
            <person name="Huang M.D."/>
            <person name="Li C.Y."/>
            <person name="Huang L."/>
            <person name="Wang Z.W."/>
            <person name="Zhao X."/>
            <person name="Zhong W.Y."/>
            <person name="Peng D.H."/>
            <person name="Ahmad S."/>
            <person name="Lan S."/>
            <person name="Zhang J.S."/>
            <person name="Tsai W.C."/>
            <person name="Van de Peer Y."/>
            <person name="Liu Z.J."/>
        </authorList>
    </citation>
    <scope>NUCLEOTIDE SEQUENCE</scope>
    <source>
        <strain evidence="2">CP</strain>
    </source>
</reference>
<keyword evidence="1" id="KW-1133">Transmembrane helix</keyword>